<name>A0ABU2H0M1_9ACTN</name>
<evidence type="ECO:0000256" key="7">
    <source>
        <dbReference type="ARBA" id="ARBA00022801"/>
    </source>
</evidence>
<evidence type="ECO:0000313" key="12">
    <source>
        <dbReference type="Proteomes" id="UP001265083"/>
    </source>
</evidence>
<dbReference type="InterPro" id="IPR000073">
    <property type="entry name" value="AB_hydrolase_1"/>
</dbReference>
<dbReference type="NCBIfam" id="TIGR01249">
    <property type="entry name" value="pro_imino_pep_1"/>
    <property type="match status" value="1"/>
</dbReference>
<protein>
    <recommendedName>
        <fullName evidence="8 9">Proline iminopeptidase</fullName>
        <shortName evidence="8">PIP</shortName>
        <ecNumber evidence="8 9">3.4.11.5</ecNumber>
    </recommendedName>
    <alternativeName>
        <fullName evidence="8">Prolyl aminopeptidase</fullName>
    </alternativeName>
</protein>
<evidence type="ECO:0000256" key="9">
    <source>
        <dbReference type="RuleBase" id="RU003421"/>
    </source>
</evidence>
<dbReference type="SUPFAM" id="SSF53474">
    <property type="entry name" value="alpha/beta-Hydrolases"/>
    <property type="match status" value="1"/>
</dbReference>
<keyword evidence="5 8" id="KW-0963">Cytoplasm</keyword>
<dbReference type="PANTHER" id="PTHR43722:SF1">
    <property type="entry name" value="PROLINE IMINOPEPTIDASE"/>
    <property type="match status" value="1"/>
</dbReference>
<feature type="domain" description="AB hydrolase-1" evidence="10">
    <location>
        <begin position="41"/>
        <end position="307"/>
    </location>
</feature>
<comment type="catalytic activity">
    <reaction evidence="1 8 9">
        <text>Release of N-terminal proline from a peptide.</text>
        <dbReference type="EC" id="3.4.11.5"/>
    </reaction>
</comment>
<keyword evidence="12" id="KW-1185">Reference proteome</keyword>
<dbReference type="PANTHER" id="PTHR43722">
    <property type="entry name" value="PROLINE IMINOPEPTIDASE"/>
    <property type="match status" value="1"/>
</dbReference>
<dbReference type="Pfam" id="PF00561">
    <property type="entry name" value="Abhydrolase_1"/>
    <property type="match status" value="1"/>
</dbReference>
<evidence type="ECO:0000256" key="4">
    <source>
        <dbReference type="ARBA" id="ARBA00022438"/>
    </source>
</evidence>
<dbReference type="InterPro" id="IPR005944">
    <property type="entry name" value="Pro_iminopeptidase"/>
</dbReference>
<keyword evidence="4 8" id="KW-0031">Aminopeptidase</keyword>
<dbReference type="Gene3D" id="3.40.50.1820">
    <property type="entry name" value="alpha/beta hydrolase"/>
    <property type="match status" value="1"/>
</dbReference>
<comment type="similarity">
    <text evidence="3 8 9">Belongs to the peptidase S33 family.</text>
</comment>
<dbReference type="PRINTS" id="PR00111">
    <property type="entry name" value="ABHYDROLASE"/>
</dbReference>
<dbReference type="EC" id="3.4.11.5" evidence="8 9"/>
<dbReference type="InterPro" id="IPR002410">
    <property type="entry name" value="Peptidase_S33"/>
</dbReference>
<dbReference type="EMBL" id="JAVLUS010000033">
    <property type="protein sequence ID" value="MDS1116745.1"/>
    <property type="molecule type" value="Genomic_DNA"/>
</dbReference>
<gene>
    <name evidence="11" type="primary">pip</name>
    <name evidence="11" type="ORF">RD149_23665</name>
</gene>
<dbReference type="Proteomes" id="UP001265083">
    <property type="component" value="Unassembled WGS sequence"/>
</dbReference>
<accession>A0ABU2H0M1</accession>
<evidence type="ECO:0000256" key="2">
    <source>
        <dbReference type="ARBA" id="ARBA00004496"/>
    </source>
</evidence>
<keyword evidence="6 8" id="KW-0645">Protease</keyword>
<organism evidence="11 12">
    <name type="scientific">Gordonia westfalica</name>
    <dbReference type="NCBI Taxonomy" id="158898"/>
    <lineage>
        <taxon>Bacteria</taxon>
        <taxon>Bacillati</taxon>
        <taxon>Actinomycetota</taxon>
        <taxon>Actinomycetes</taxon>
        <taxon>Mycobacteriales</taxon>
        <taxon>Gordoniaceae</taxon>
        <taxon>Gordonia</taxon>
    </lineage>
</organism>
<dbReference type="InterPro" id="IPR029058">
    <property type="entry name" value="AB_hydrolase_fold"/>
</dbReference>
<reference evidence="11 12" key="1">
    <citation type="submission" date="2023-08" db="EMBL/GenBank/DDBJ databases">
        <title>Bioegradation of LLDPE and BLDPE plastic by marine bacteria from coast plastic debris.</title>
        <authorList>
            <person name="Rong Z."/>
        </authorList>
    </citation>
    <scope>NUCLEOTIDE SEQUENCE [LARGE SCALE GENOMIC DNA]</scope>
    <source>
        <strain evidence="11 12">Z-2</strain>
    </source>
</reference>
<keyword evidence="7 8" id="KW-0378">Hydrolase</keyword>
<dbReference type="PIRSF" id="PIRSF006431">
    <property type="entry name" value="Pept_S33"/>
    <property type="match status" value="1"/>
</dbReference>
<dbReference type="GO" id="GO:0004177">
    <property type="term" value="F:aminopeptidase activity"/>
    <property type="evidence" value="ECO:0007669"/>
    <property type="project" value="UniProtKB-KW"/>
</dbReference>
<dbReference type="PRINTS" id="PR00793">
    <property type="entry name" value="PROAMNOPTASE"/>
</dbReference>
<evidence type="ECO:0000256" key="3">
    <source>
        <dbReference type="ARBA" id="ARBA00010088"/>
    </source>
</evidence>
<evidence type="ECO:0000256" key="8">
    <source>
        <dbReference type="PIRNR" id="PIRNR006431"/>
    </source>
</evidence>
<evidence type="ECO:0000313" key="11">
    <source>
        <dbReference type="EMBL" id="MDS1116745.1"/>
    </source>
</evidence>
<evidence type="ECO:0000259" key="10">
    <source>
        <dbReference type="Pfam" id="PF00561"/>
    </source>
</evidence>
<evidence type="ECO:0000256" key="5">
    <source>
        <dbReference type="ARBA" id="ARBA00022490"/>
    </source>
</evidence>
<evidence type="ECO:0000256" key="6">
    <source>
        <dbReference type="ARBA" id="ARBA00022670"/>
    </source>
</evidence>
<comment type="subcellular location">
    <subcellularLocation>
        <location evidence="2 8">Cytoplasm</location>
    </subcellularLocation>
</comment>
<dbReference type="RefSeq" id="WP_310952479.1">
    <property type="nucleotide sequence ID" value="NZ_JAVLUS010000033.1"/>
</dbReference>
<evidence type="ECO:0000256" key="1">
    <source>
        <dbReference type="ARBA" id="ARBA00001585"/>
    </source>
</evidence>
<sequence length="325" mass="36372">MTVHDELRDILHPPIEPRTSGLLAIEDQWIYWEESGNPAGKPVIVLHGGPGGGSRPVYRRYFDPDHYRIIQMDQRGCGQSQPNAGDWASLSRNTTWTLVDDIEALRRYLGIESWVVFGGSWGSTLALAYSQKHPARVLDLILRGIFLIRNLELRWFYGGGGAHLLFPDYWQEFTAPLDPSVPVESAIDEYHKLLEGPDRAAAIRAALSWTRWEAKTSTLLMDSDGVDLASEPRSAIAFARIENHYFRHSAFLASNQLLDQADVIKDIPCTIVHGRYDVVCPMANAFDLHSRLPRSTLVIVDDAGHAMSEPGIARALVEATEKHSH</sequence>
<comment type="caution">
    <text evidence="11">The sequence shown here is derived from an EMBL/GenBank/DDBJ whole genome shotgun (WGS) entry which is preliminary data.</text>
</comment>
<proteinExistence type="inferred from homology"/>